<accession>A0A0C2FZ78</accession>
<gene>
    <name evidence="1" type="ORF">ANCDUO_19767</name>
</gene>
<dbReference type="Proteomes" id="UP000054047">
    <property type="component" value="Unassembled WGS sequence"/>
</dbReference>
<reference evidence="1 2" key="1">
    <citation type="submission" date="2013-12" db="EMBL/GenBank/DDBJ databases">
        <title>Draft genome of the parsitic nematode Ancylostoma duodenale.</title>
        <authorList>
            <person name="Mitreva M."/>
        </authorList>
    </citation>
    <scope>NUCLEOTIDE SEQUENCE [LARGE SCALE GENOMIC DNA]</scope>
    <source>
        <strain evidence="1 2">Zhejiang</strain>
    </source>
</reference>
<evidence type="ECO:0000313" key="2">
    <source>
        <dbReference type="Proteomes" id="UP000054047"/>
    </source>
</evidence>
<sequence>MAELKNKRGHTRRASIMCSIRCSGVR</sequence>
<organism evidence="1 2">
    <name type="scientific">Ancylostoma duodenale</name>
    <dbReference type="NCBI Taxonomy" id="51022"/>
    <lineage>
        <taxon>Eukaryota</taxon>
        <taxon>Metazoa</taxon>
        <taxon>Ecdysozoa</taxon>
        <taxon>Nematoda</taxon>
        <taxon>Chromadorea</taxon>
        <taxon>Rhabditida</taxon>
        <taxon>Rhabditina</taxon>
        <taxon>Rhabditomorpha</taxon>
        <taxon>Strongyloidea</taxon>
        <taxon>Ancylostomatidae</taxon>
        <taxon>Ancylostomatinae</taxon>
        <taxon>Ancylostoma</taxon>
    </lineage>
</organism>
<protein>
    <submittedName>
        <fullName evidence="1">Uncharacterized protein</fullName>
    </submittedName>
</protein>
<proteinExistence type="predicted"/>
<dbReference type="EMBL" id="KN750599">
    <property type="protein sequence ID" value="KIH50156.1"/>
    <property type="molecule type" value="Genomic_DNA"/>
</dbReference>
<dbReference type="AlphaFoldDB" id="A0A0C2FZ78"/>
<keyword evidence="2" id="KW-1185">Reference proteome</keyword>
<evidence type="ECO:0000313" key="1">
    <source>
        <dbReference type="EMBL" id="KIH50156.1"/>
    </source>
</evidence>
<name>A0A0C2FZ78_9BILA</name>